<gene>
    <name evidence="2" type="ORF">HLI_07340</name>
</gene>
<feature type="repeat" description="TPR" evidence="1">
    <location>
        <begin position="383"/>
        <end position="416"/>
    </location>
</feature>
<reference evidence="2 3" key="1">
    <citation type="submission" date="2018-01" db="EMBL/GenBank/DDBJ databases">
        <title>The whole genome sequencing and assembly of Halobacillus litoralis ERB031 strain.</title>
        <authorList>
            <person name="Lee S.-J."/>
            <person name="Park M.-K."/>
            <person name="Kim J.-Y."/>
            <person name="Lee Y.-J."/>
            <person name="Yi H."/>
            <person name="Bahn Y.-S."/>
            <person name="Kim J.F."/>
            <person name="Lee D.-W."/>
        </authorList>
    </citation>
    <scope>NUCLEOTIDE SEQUENCE [LARGE SCALE GENOMIC DNA]</scope>
    <source>
        <strain evidence="2 3">ERB 031</strain>
    </source>
</reference>
<protein>
    <submittedName>
        <fullName evidence="2">Uncharacterized protein</fullName>
    </submittedName>
</protein>
<sequence>MKSIQLVSNKQKNPECVHPERVTFFKQGQVMEAINEHNEMYYLFFYKQQFLTAVKTKSLKRYSYIAQAFSEGAIYEAPHPFIEALVTENQPLQKLSYPQLIKKIDHNHTKQEQAHILTFFESFIPKKQLFKEIKSLFYQYRREGKMFAAYTIVRELRDFAPKNSFVKQVGNDLSFSKFHTMYEEESQKLKNRDPLFAEENASNHLKISILENENRWIEAVSIHMKEISVHPTNEGYQTFINVVNHHFDENSHTCLLEELSRSLPSFDRLSEDLFQKYMHTRQLHKLSKLVTEQGVELDNSQLQALSTTLETFDFTEHPESMNALMERIVAAHPENAEPLLEKYVKALMETLDLEDISERLSGFPRHFSIIEKVDRMNGIRDDLDQMQQLGEWYYELEQLDKALECFQLEMEMKPSDPKPLRWLAQVYQDKKMVHESKAYQQLCIDVQKWA</sequence>
<evidence type="ECO:0000313" key="3">
    <source>
        <dbReference type="Proteomes" id="UP000287756"/>
    </source>
</evidence>
<dbReference type="RefSeq" id="WP_128524288.1">
    <property type="nucleotide sequence ID" value="NZ_CP026118.1"/>
</dbReference>
<keyword evidence="1" id="KW-0802">TPR repeat</keyword>
<evidence type="ECO:0000256" key="1">
    <source>
        <dbReference type="PROSITE-ProRule" id="PRU00339"/>
    </source>
</evidence>
<dbReference type="OrthoDB" id="2676051at2"/>
<name>A0A410MBJ2_9BACI</name>
<proteinExistence type="predicted"/>
<dbReference type="SUPFAM" id="SSF48452">
    <property type="entry name" value="TPR-like"/>
    <property type="match status" value="1"/>
</dbReference>
<dbReference type="InterPro" id="IPR019734">
    <property type="entry name" value="TPR_rpt"/>
</dbReference>
<accession>A0A410MBJ2</accession>
<evidence type="ECO:0000313" key="2">
    <source>
        <dbReference type="EMBL" id="QAS52048.1"/>
    </source>
</evidence>
<dbReference type="EMBL" id="CP026118">
    <property type="protein sequence ID" value="QAS52048.1"/>
    <property type="molecule type" value="Genomic_DNA"/>
</dbReference>
<dbReference type="Proteomes" id="UP000287756">
    <property type="component" value="Chromosome"/>
</dbReference>
<dbReference type="KEGG" id="hli:HLI_07340"/>
<dbReference type="InterPro" id="IPR011990">
    <property type="entry name" value="TPR-like_helical_dom_sf"/>
</dbReference>
<dbReference type="Gene3D" id="1.25.40.10">
    <property type="entry name" value="Tetratricopeptide repeat domain"/>
    <property type="match status" value="1"/>
</dbReference>
<dbReference type="PROSITE" id="PS50005">
    <property type="entry name" value="TPR"/>
    <property type="match status" value="1"/>
</dbReference>
<dbReference type="AlphaFoldDB" id="A0A410MBJ2"/>
<organism evidence="2 3">
    <name type="scientific">Halobacillus litoralis</name>
    <dbReference type="NCBI Taxonomy" id="45668"/>
    <lineage>
        <taxon>Bacteria</taxon>
        <taxon>Bacillati</taxon>
        <taxon>Bacillota</taxon>
        <taxon>Bacilli</taxon>
        <taxon>Bacillales</taxon>
        <taxon>Bacillaceae</taxon>
        <taxon>Halobacillus</taxon>
    </lineage>
</organism>